<proteinExistence type="predicted"/>
<evidence type="ECO:0000259" key="1">
    <source>
        <dbReference type="Pfam" id="PF18894"/>
    </source>
</evidence>
<dbReference type="Proteomes" id="UP000405075">
    <property type="component" value="Chromosome"/>
</dbReference>
<dbReference type="InterPro" id="IPR043998">
    <property type="entry name" value="Put_Metallopep"/>
</dbReference>
<reference evidence="3" key="1">
    <citation type="submission" date="2019-11" db="EMBL/GenBank/DDBJ databases">
        <title>Escherichia coli 1916D6.</title>
        <authorList>
            <person name="Yao H."/>
            <person name="Du X."/>
            <person name="Yu R."/>
            <person name="Li A."/>
        </authorList>
    </citation>
    <scope>NUCLEOTIDE SEQUENCE [LARGE SCALE GENOMIC DNA]</scope>
    <source>
        <strain evidence="3">19110F47</strain>
    </source>
</reference>
<gene>
    <name evidence="2" type="ORF">GJD93_06655</name>
</gene>
<dbReference type="RefSeq" id="WP_154320619.1">
    <property type="nucleotide sequence ID" value="NZ_CP046045.1"/>
</dbReference>
<dbReference type="Pfam" id="PF18894">
    <property type="entry name" value="PhageMetallopep"/>
    <property type="match status" value="1"/>
</dbReference>
<protein>
    <submittedName>
        <fullName evidence="2">Transposase</fullName>
    </submittedName>
</protein>
<feature type="domain" description="Putative phage metallopeptidase" evidence="1">
    <location>
        <begin position="25"/>
        <end position="182"/>
    </location>
</feature>
<dbReference type="EMBL" id="CP046045">
    <property type="protein sequence ID" value="QGM27375.1"/>
    <property type="molecule type" value="Genomic_DNA"/>
</dbReference>
<name>A0AAP9KJF2_9GAMM</name>
<evidence type="ECO:0000313" key="2">
    <source>
        <dbReference type="EMBL" id="QGM27375.1"/>
    </source>
</evidence>
<sequence>MPPQSLLDLDPEEPVGFEPAHELKEWILKTFIDEDGELHNPDHMHISPWDDDLFMVLWASSGFKKSEKIVLGQTEKFAPMAGGWRKMRQEKQMIDWFGCVPNFIITIDAWFAHKASDTDFCALIEHELYHIGAKRDEDGNYLVSQSTGEYKYYLRPHDVEEFHGVVQRYGASPDVQQMVDLANDGPTIGKAKIAHACGTCLLKLA</sequence>
<accession>A0AAP9KJF2</accession>
<evidence type="ECO:0000313" key="3">
    <source>
        <dbReference type="Proteomes" id="UP000405075"/>
    </source>
</evidence>
<dbReference type="AlphaFoldDB" id="A0AAP9KJF2"/>
<organism evidence="2 3">
    <name type="scientific">Acinetobacter towneri</name>
    <dbReference type="NCBI Taxonomy" id="202956"/>
    <lineage>
        <taxon>Bacteria</taxon>
        <taxon>Pseudomonadati</taxon>
        <taxon>Pseudomonadota</taxon>
        <taxon>Gammaproteobacteria</taxon>
        <taxon>Moraxellales</taxon>
        <taxon>Moraxellaceae</taxon>
        <taxon>Acinetobacter</taxon>
    </lineage>
</organism>